<proteinExistence type="predicted"/>
<feature type="domain" description="AB hydrolase-1" evidence="1">
    <location>
        <begin position="27"/>
        <end position="217"/>
    </location>
</feature>
<dbReference type="GO" id="GO:0070205">
    <property type="term" value="F:2-succinyl-6-hydroxy-2,4-cyclohexadiene-1-carboxylate synthase activity"/>
    <property type="evidence" value="ECO:0007669"/>
    <property type="project" value="UniProtKB-EC"/>
</dbReference>
<dbReference type="RefSeq" id="WP_094025562.1">
    <property type="nucleotide sequence ID" value="NZ_NGAF01000005.1"/>
</dbReference>
<organism evidence="3 4">
    <name type="scientific">Nocardia cerradoensis</name>
    <dbReference type="NCBI Taxonomy" id="85688"/>
    <lineage>
        <taxon>Bacteria</taxon>
        <taxon>Bacillati</taxon>
        <taxon>Actinomycetota</taxon>
        <taxon>Actinomycetes</taxon>
        <taxon>Mycobacteriales</taxon>
        <taxon>Nocardiaceae</taxon>
        <taxon>Nocardia</taxon>
    </lineage>
</organism>
<accession>A0A231H7U7</accession>
<dbReference type="InterPro" id="IPR029058">
    <property type="entry name" value="AB_hydrolase_fold"/>
</dbReference>
<keyword evidence="3" id="KW-0456">Lyase</keyword>
<protein>
    <submittedName>
        <fullName evidence="3">2-succinyl-6-hydroxy-2, 4-cyclohexadiene-1-carboxylate synthase</fullName>
        <ecNumber evidence="3">4.2.99.20</ecNumber>
    </submittedName>
</protein>
<reference evidence="3 4" key="1">
    <citation type="submission" date="2017-07" db="EMBL/GenBank/DDBJ databases">
        <title>First draft Genome Sequence of Nocardia cerradoensis isolated from human infection.</title>
        <authorList>
            <person name="Carrasco G."/>
        </authorList>
    </citation>
    <scope>NUCLEOTIDE SEQUENCE [LARGE SCALE GENOMIC DNA]</scope>
    <source>
        <strain evidence="3 4">CNM20130759</strain>
    </source>
</reference>
<dbReference type="Gene3D" id="3.40.50.1820">
    <property type="entry name" value="alpha/beta hydrolase"/>
    <property type="match status" value="2"/>
</dbReference>
<evidence type="ECO:0000259" key="2">
    <source>
        <dbReference type="Pfam" id="PF20680"/>
    </source>
</evidence>
<sequence>MDVVRARHIARSGVDLHGDEAGDGPTVVLLHAGGERRQVWTPVVERLVEDGLRCVAFDQRGHGDSGGSLRRLDECAGDVAAIVDAEPGCVLVGASLGGLAAVAALGDPRTRAKVTGLVLVDVVPNLDAGRVRRFLDAGGLSDVYPDFIDDVLAHVPGLRQITTHLDIPILLIRAGRGSSLTDVEADGLLQLAPHATVTRIPGAGHLVARDEPEALARTIADLTTPWPALALLRELGAARVEHPGGDLLDHLERVRQLVADLGGGTRVRLAALTHATYGTDGFPHSLLPADRRSRLRAAIGRDAEALVYRYGACDRAETYPHLGATPLPITDRFTGEVVAVDGTDLADFALLTIANELDVVRHAALTTETVHGIRALITACATYVPEAAARALADRHLR</sequence>
<dbReference type="InterPro" id="IPR049202">
    <property type="entry name" value="DUF6817"/>
</dbReference>
<comment type="caution">
    <text evidence="3">The sequence shown here is derived from an EMBL/GenBank/DDBJ whole genome shotgun (WGS) entry which is preliminary data.</text>
</comment>
<evidence type="ECO:0000313" key="3">
    <source>
        <dbReference type="EMBL" id="OXR44951.1"/>
    </source>
</evidence>
<name>A0A231H7U7_9NOCA</name>
<gene>
    <name evidence="3" type="primary">menH_2</name>
    <name evidence="3" type="ORF">B7C42_02908</name>
</gene>
<dbReference type="PANTHER" id="PTHR43194:SF2">
    <property type="entry name" value="PEROXISOMAL MEMBRANE PROTEIN LPX1"/>
    <property type="match status" value="1"/>
</dbReference>
<dbReference type="Proteomes" id="UP000215506">
    <property type="component" value="Unassembled WGS sequence"/>
</dbReference>
<evidence type="ECO:0000313" key="4">
    <source>
        <dbReference type="Proteomes" id="UP000215506"/>
    </source>
</evidence>
<keyword evidence="4" id="KW-1185">Reference proteome</keyword>
<dbReference type="Pfam" id="PF20680">
    <property type="entry name" value="DUF6817"/>
    <property type="match status" value="1"/>
</dbReference>
<dbReference type="EC" id="4.2.99.20" evidence="3"/>
<dbReference type="InterPro" id="IPR050228">
    <property type="entry name" value="Carboxylesterase_BioH"/>
</dbReference>
<dbReference type="AlphaFoldDB" id="A0A231H7U7"/>
<dbReference type="InterPro" id="IPR000073">
    <property type="entry name" value="AB_hydrolase_1"/>
</dbReference>
<dbReference type="SUPFAM" id="SSF53474">
    <property type="entry name" value="alpha/beta-Hydrolases"/>
    <property type="match status" value="1"/>
</dbReference>
<dbReference type="PANTHER" id="PTHR43194">
    <property type="entry name" value="HYDROLASE ALPHA/BETA FOLD FAMILY"/>
    <property type="match status" value="1"/>
</dbReference>
<dbReference type="Pfam" id="PF12697">
    <property type="entry name" value="Abhydrolase_6"/>
    <property type="match status" value="1"/>
</dbReference>
<feature type="domain" description="DUF6817" evidence="2">
    <location>
        <begin position="231"/>
        <end position="315"/>
    </location>
</feature>
<dbReference type="EMBL" id="NGAF01000005">
    <property type="protein sequence ID" value="OXR44951.1"/>
    <property type="molecule type" value="Genomic_DNA"/>
</dbReference>
<evidence type="ECO:0000259" key="1">
    <source>
        <dbReference type="Pfam" id="PF12697"/>
    </source>
</evidence>